<name>A0A072U6D7_MEDTR</name>
<dbReference type="PANTHER" id="PTHR24078:SF577">
    <property type="entry name" value="OS05G0562300 PROTEIN"/>
    <property type="match status" value="1"/>
</dbReference>
<dbReference type="HOGENOM" id="CLU_2593425_0_0_1"/>
<evidence type="ECO:0000313" key="2">
    <source>
        <dbReference type="EMBL" id="KEH24911.1"/>
    </source>
</evidence>
<dbReference type="EMBL" id="CM001222">
    <property type="protein sequence ID" value="KEH24911.1"/>
    <property type="molecule type" value="Genomic_DNA"/>
</dbReference>
<gene>
    <name evidence="2" type="ordered locus">MTR_6g007907</name>
</gene>
<reference evidence="2 4" key="1">
    <citation type="journal article" date="2011" name="Nature">
        <title>The Medicago genome provides insight into the evolution of rhizobial symbioses.</title>
        <authorList>
            <person name="Young N.D."/>
            <person name="Debelle F."/>
            <person name="Oldroyd G.E."/>
            <person name="Geurts R."/>
            <person name="Cannon S.B."/>
            <person name="Udvardi M.K."/>
            <person name="Benedito V.A."/>
            <person name="Mayer K.F."/>
            <person name="Gouzy J."/>
            <person name="Schoof H."/>
            <person name="Van de Peer Y."/>
            <person name="Proost S."/>
            <person name="Cook D.R."/>
            <person name="Meyers B.C."/>
            <person name="Spannagl M."/>
            <person name="Cheung F."/>
            <person name="De Mita S."/>
            <person name="Krishnakumar V."/>
            <person name="Gundlach H."/>
            <person name="Zhou S."/>
            <person name="Mudge J."/>
            <person name="Bharti A.K."/>
            <person name="Murray J.D."/>
            <person name="Naoumkina M.A."/>
            <person name="Rosen B."/>
            <person name="Silverstein K.A."/>
            <person name="Tang H."/>
            <person name="Rombauts S."/>
            <person name="Zhao P.X."/>
            <person name="Zhou P."/>
            <person name="Barbe V."/>
            <person name="Bardou P."/>
            <person name="Bechner M."/>
            <person name="Bellec A."/>
            <person name="Berger A."/>
            <person name="Berges H."/>
            <person name="Bidwell S."/>
            <person name="Bisseling T."/>
            <person name="Choisne N."/>
            <person name="Couloux A."/>
            <person name="Denny R."/>
            <person name="Deshpande S."/>
            <person name="Dai X."/>
            <person name="Doyle J.J."/>
            <person name="Dudez A.M."/>
            <person name="Farmer A.D."/>
            <person name="Fouteau S."/>
            <person name="Franken C."/>
            <person name="Gibelin C."/>
            <person name="Gish J."/>
            <person name="Goldstein S."/>
            <person name="Gonzalez A.J."/>
            <person name="Green P.J."/>
            <person name="Hallab A."/>
            <person name="Hartog M."/>
            <person name="Hua A."/>
            <person name="Humphray S.J."/>
            <person name="Jeong D.H."/>
            <person name="Jing Y."/>
            <person name="Jocker A."/>
            <person name="Kenton S.M."/>
            <person name="Kim D.J."/>
            <person name="Klee K."/>
            <person name="Lai H."/>
            <person name="Lang C."/>
            <person name="Lin S."/>
            <person name="Macmil S.L."/>
            <person name="Magdelenat G."/>
            <person name="Matthews L."/>
            <person name="McCorrison J."/>
            <person name="Monaghan E.L."/>
            <person name="Mun J.H."/>
            <person name="Najar F.Z."/>
            <person name="Nicholson C."/>
            <person name="Noirot C."/>
            <person name="O'Bleness M."/>
            <person name="Paule C.R."/>
            <person name="Poulain J."/>
            <person name="Prion F."/>
            <person name="Qin B."/>
            <person name="Qu C."/>
            <person name="Retzel E.F."/>
            <person name="Riddle C."/>
            <person name="Sallet E."/>
            <person name="Samain S."/>
            <person name="Samson N."/>
            <person name="Sanders I."/>
            <person name="Saurat O."/>
            <person name="Scarpelli C."/>
            <person name="Schiex T."/>
            <person name="Segurens B."/>
            <person name="Severin A.J."/>
            <person name="Sherrier D.J."/>
            <person name="Shi R."/>
            <person name="Sims S."/>
            <person name="Singer S.R."/>
            <person name="Sinharoy S."/>
            <person name="Sterck L."/>
            <person name="Viollet A."/>
            <person name="Wang B.B."/>
            <person name="Wang K."/>
            <person name="Wang M."/>
            <person name="Wang X."/>
            <person name="Warfsmann J."/>
            <person name="Weissenbach J."/>
            <person name="White D.D."/>
            <person name="White J.D."/>
            <person name="Wiley G.B."/>
            <person name="Wincker P."/>
            <person name="Xing Y."/>
            <person name="Yang L."/>
            <person name="Yao Z."/>
            <person name="Ying F."/>
            <person name="Zhai J."/>
            <person name="Zhou L."/>
            <person name="Zuber A."/>
            <person name="Denarie J."/>
            <person name="Dixon R.A."/>
            <person name="May G.D."/>
            <person name="Schwartz D.C."/>
            <person name="Rogers J."/>
            <person name="Quetier F."/>
            <person name="Town C.D."/>
            <person name="Roe B.A."/>
        </authorList>
    </citation>
    <scope>NUCLEOTIDE SEQUENCE [LARGE SCALE GENOMIC DNA]</scope>
    <source>
        <strain evidence="2">A17</strain>
        <strain evidence="3 4">cv. Jemalong A17</strain>
    </source>
</reference>
<reference evidence="2 4" key="2">
    <citation type="journal article" date="2014" name="BMC Genomics">
        <title>An improved genome release (version Mt4.0) for the model legume Medicago truncatula.</title>
        <authorList>
            <person name="Tang H."/>
            <person name="Krishnakumar V."/>
            <person name="Bidwell S."/>
            <person name="Rosen B."/>
            <person name="Chan A."/>
            <person name="Zhou S."/>
            <person name="Gentzbittel L."/>
            <person name="Childs K.L."/>
            <person name="Yandell M."/>
            <person name="Gundlach H."/>
            <person name="Mayer K.F."/>
            <person name="Schwartz D.C."/>
            <person name="Town C.D."/>
        </authorList>
    </citation>
    <scope>GENOME REANNOTATION</scope>
    <source>
        <strain evidence="2">A17</strain>
        <strain evidence="3 4">cv. Jemalong A17</strain>
    </source>
</reference>
<dbReference type="EnsemblPlants" id="KEH24911">
    <property type="protein sequence ID" value="KEH24911"/>
    <property type="gene ID" value="MTR_6g007907"/>
</dbReference>
<keyword evidence="1" id="KW-0143">Chaperone</keyword>
<accession>A0A072U6D7</accession>
<evidence type="ECO:0000313" key="3">
    <source>
        <dbReference type="EnsemblPlants" id="KEH24911"/>
    </source>
</evidence>
<sequence length="80" mass="9230">MSDEKSDIIRANIVFVIAEKPHALYTMNENDILIEQKITHAEALKTFVIAEKPHALYTTNEYDILIEQKITHVEALKVQH</sequence>
<dbReference type="AlphaFoldDB" id="A0A072U6D7"/>
<evidence type="ECO:0000313" key="4">
    <source>
        <dbReference type="Proteomes" id="UP000002051"/>
    </source>
</evidence>
<keyword evidence="4" id="KW-1185">Reference proteome</keyword>
<dbReference type="PANTHER" id="PTHR24078">
    <property type="entry name" value="DNAJ HOMOLOG SUBFAMILY C MEMBER"/>
    <property type="match status" value="1"/>
</dbReference>
<dbReference type="Proteomes" id="UP000002051">
    <property type="component" value="Chromosome 6"/>
</dbReference>
<proteinExistence type="predicted"/>
<evidence type="ECO:0000256" key="1">
    <source>
        <dbReference type="ARBA" id="ARBA00023186"/>
    </source>
</evidence>
<dbReference type="InterPro" id="IPR051339">
    <property type="entry name" value="DnaJ_subfamily_B"/>
</dbReference>
<reference evidence="3" key="3">
    <citation type="submission" date="2015-04" db="UniProtKB">
        <authorList>
            <consortium name="EnsemblPlants"/>
        </authorList>
    </citation>
    <scope>IDENTIFICATION</scope>
    <source>
        <strain evidence="3">cv. Jemalong A17</strain>
    </source>
</reference>
<organism evidence="2 4">
    <name type="scientific">Medicago truncatula</name>
    <name type="common">Barrel medic</name>
    <name type="synonym">Medicago tribuloides</name>
    <dbReference type="NCBI Taxonomy" id="3880"/>
    <lineage>
        <taxon>Eukaryota</taxon>
        <taxon>Viridiplantae</taxon>
        <taxon>Streptophyta</taxon>
        <taxon>Embryophyta</taxon>
        <taxon>Tracheophyta</taxon>
        <taxon>Spermatophyta</taxon>
        <taxon>Magnoliopsida</taxon>
        <taxon>eudicotyledons</taxon>
        <taxon>Gunneridae</taxon>
        <taxon>Pentapetalae</taxon>
        <taxon>rosids</taxon>
        <taxon>fabids</taxon>
        <taxon>Fabales</taxon>
        <taxon>Fabaceae</taxon>
        <taxon>Papilionoideae</taxon>
        <taxon>50 kb inversion clade</taxon>
        <taxon>NPAAA clade</taxon>
        <taxon>Hologalegina</taxon>
        <taxon>IRL clade</taxon>
        <taxon>Trifolieae</taxon>
        <taxon>Medicago</taxon>
    </lineage>
</organism>
<protein>
    <submittedName>
        <fullName evidence="2 3">Uncharacterized protein</fullName>
    </submittedName>
</protein>